<dbReference type="GO" id="GO:0006298">
    <property type="term" value="P:mismatch repair"/>
    <property type="evidence" value="ECO:0007669"/>
    <property type="project" value="TreeGrafter"/>
</dbReference>
<protein>
    <recommendedName>
        <fullName evidence="5 14">Adenine DNA glycosylase</fullName>
        <ecNumber evidence="4 14">3.2.2.31</ecNumber>
    </recommendedName>
</protein>
<evidence type="ECO:0000256" key="10">
    <source>
        <dbReference type="ARBA" id="ARBA00023004"/>
    </source>
</evidence>
<dbReference type="GO" id="GO:0046872">
    <property type="term" value="F:metal ion binding"/>
    <property type="evidence" value="ECO:0007669"/>
    <property type="project" value="UniProtKB-UniRule"/>
</dbReference>
<keyword evidence="11" id="KW-0411">Iron-sulfur</keyword>
<comment type="similarity">
    <text evidence="3 14">Belongs to the Nth/MutY family.</text>
</comment>
<dbReference type="EC" id="3.2.2.31" evidence="4 14"/>
<evidence type="ECO:0000256" key="7">
    <source>
        <dbReference type="ARBA" id="ARBA00022723"/>
    </source>
</evidence>
<sequence>MPLPPSSLSEEILAWYDRNARDMPWRLGPKARREGHRPDAYKIWLSEIMLQQTTVAAVKPFFARFVNRWPTVGDLANAEASEIMAEWAGLGYYSRARNLHVCAKEVVENHGGAFPRTAAALKALPGIGDYTSAAIASIAFDEAAPVVDGNIERVITRLYRISAPLPGAKPHVKEKVTGLTPKDRPGDFAQAMMDLGATICVPRSPSCLLCPAAEQCEARSHGDQTAYPVKAAKRPVPQRTGAAFVATRSSDGAVWLRRRPASGMLGGMAEAPSTAWSARKDGETGADVAPFKADWMHVGAIAHGFTHFKLTLEVYRAEIDAEPSNEGWWAARHEIADQGLPTLMRKVVDKALG</sequence>
<evidence type="ECO:0000313" key="16">
    <source>
        <dbReference type="EMBL" id="BAT31095.1"/>
    </source>
</evidence>
<dbReference type="Gene3D" id="1.10.1670.10">
    <property type="entry name" value="Helix-hairpin-Helix base-excision DNA repair enzymes (C-terminal)"/>
    <property type="match status" value="1"/>
</dbReference>
<comment type="function">
    <text evidence="2">Adenine glycosylase active on G-A mispairs. MutY also corrects error-prone DNA synthesis past GO lesions which are due to the oxidatively damaged form of guanine: 7,8-dihydro-8-oxoguanine (8-oxo-dGTP).</text>
</comment>
<dbReference type="OrthoDB" id="9802365at2"/>
<dbReference type="EMBL" id="LC066397">
    <property type="protein sequence ID" value="BAT31095.1"/>
    <property type="molecule type" value="Genomic_DNA"/>
</dbReference>
<evidence type="ECO:0000256" key="14">
    <source>
        <dbReference type="RuleBase" id="RU365096"/>
    </source>
</evidence>
<keyword evidence="13 14" id="KW-0326">Glycosidase</keyword>
<keyword evidence="8 14" id="KW-0227">DNA damage</keyword>
<evidence type="ECO:0000256" key="12">
    <source>
        <dbReference type="ARBA" id="ARBA00023204"/>
    </source>
</evidence>
<dbReference type="GO" id="GO:0051539">
    <property type="term" value="F:4 iron, 4 sulfur cluster binding"/>
    <property type="evidence" value="ECO:0007669"/>
    <property type="project" value="UniProtKB-UniRule"/>
</dbReference>
<keyword evidence="10 14" id="KW-0408">Iron</keyword>
<name>A0A0P0Z9D6_9HYPH</name>
<dbReference type="CDD" id="cd03431">
    <property type="entry name" value="NUDIX_DNA_Glycosylase_C-MutY"/>
    <property type="match status" value="1"/>
</dbReference>
<dbReference type="Gene3D" id="1.10.340.30">
    <property type="entry name" value="Hypothetical protein, domain 2"/>
    <property type="match status" value="1"/>
</dbReference>
<dbReference type="RefSeq" id="WP_007065628.1">
    <property type="nucleotide sequence ID" value="NZ_BBWO01000017.1"/>
</dbReference>
<dbReference type="Gene3D" id="3.90.79.10">
    <property type="entry name" value="Nucleoside Triphosphate Pyrophosphohydrolase"/>
    <property type="match status" value="1"/>
</dbReference>
<dbReference type="CDD" id="cd00056">
    <property type="entry name" value="ENDO3c"/>
    <property type="match status" value="1"/>
</dbReference>
<keyword evidence="9" id="KW-0378">Hydrolase</keyword>
<dbReference type="GO" id="GO:0034039">
    <property type="term" value="F:8-oxo-7,8-dihydroguanine DNA N-glycosylase activity"/>
    <property type="evidence" value="ECO:0007669"/>
    <property type="project" value="TreeGrafter"/>
</dbReference>
<dbReference type="NCBIfam" id="TIGR01084">
    <property type="entry name" value="mutY"/>
    <property type="match status" value="1"/>
</dbReference>
<dbReference type="SUPFAM" id="SSF55811">
    <property type="entry name" value="Nudix"/>
    <property type="match status" value="1"/>
</dbReference>
<comment type="catalytic activity">
    <reaction evidence="1 14">
        <text>Hydrolyzes free adenine bases from 7,8-dihydro-8-oxoguanine:adenine mismatched double-stranded DNA, leaving an apurinic site.</text>
        <dbReference type="EC" id="3.2.2.31"/>
    </reaction>
</comment>
<dbReference type="InterPro" id="IPR029119">
    <property type="entry name" value="MutY_C"/>
</dbReference>
<evidence type="ECO:0000256" key="6">
    <source>
        <dbReference type="ARBA" id="ARBA00022485"/>
    </source>
</evidence>
<dbReference type="InterPro" id="IPR003265">
    <property type="entry name" value="HhH-GPD_domain"/>
</dbReference>
<dbReference type="PANTHER" id="PTHR42944:SF1">
    <property type="entry name" value="ADENINE DNA GLYCOSYLASE"/>
    <property type="match status" value="1"/>
</dbReference>
<evidence type="ECO:0000256" key="2">
    <source>
        <dbReference type="ARBA" id="ARBA00002933"/>
    </source>
</evidence>
<keyword evidence="6" id="KW-0004">4Fe-4S</keyword>
<dbReference type="InterPro" id="IPR015797">
    <property type="entry name" value="NUDIX_hydrolase-like_dom_sf"/>
</dbReference>
<dbReference type="FunFam" id="1.10.340.30:FF:000002">
    <property type="entry name" value="Adenine DNA glycosylase"/>
    <property type="match status" value="1"/>
</dbReference>
<dbReference type="GO" id="GO:0032357">
    <property type="term" value="F:oxidized purine DNA binding"/>
    <property type="evidence" value="ECO:0007669"/>
    <property type="project" value="TreeGrafter"/>
</dbReference>
<keyword evidence="12" id="KW-0234">DNA repair</keyword>
<evidence type="ECO:0000256" key="11">
    <source>
        <dbReference type="ARBA" id="ARBA00023014"/>
    </source>
</evidence>
<evidence type="ECO:0000256" key="9">
    <source>
        <dbReference type="ARBA" id="ARBA00022801"/>
    </source>
</evidence>
<dbReference type="InterPro" id="IPR044298">
    <property type="entry name" value="MIG/MutY"/>
</dbReference>
<reference evidence="16" key="1">
    <citation type="journal article" date="2015" name="Proc. Natl. Acad. Sci. U.S.A.">
        <title>Bacterial clade with the ribosomal RNA operon on a small plasmid rather than the chromosome.</title>
        <authorList>
            <person name="Anda M."/>
            <person name="Ohtsubo Y."/>
            <person name="Okubo T."/>
            <person name="Sugawara M."/>
            <person name="Nagata Y."/>
            <person name="Tsuda M."/>
            <person name="Minamisawa K."/>
            <person name="Mitsui H."/>
        </authorList>
    </citation>
    <scope>NUCLEOTIDE SEQUENCE</scope>
    <source>
        <strain evidence="16">DSM 15513</strain>
    </source>
</reference>
<dbReference type="InterPro" id="IPR011257">
    <property type="entry name" value="DNA_glycosylase"/>
</dbReference>
<accession>A0A0P0Z9D6</accession>
<organism evidence="16">
    <name type="scientific">Fulvimarina pelagi</name>
    <dbReference type="NCBI Taxonomy" id="217511"/>
    <lineage>
        <taxon>Bacteria</taxon>
        <taxon>Pseudomonadati</taxon>
        <taxon>Pseudomonadota</taxon>
        <taxon>Alphaproteobacteria</taxon>
        <taxon>Hyphomicrobiales</taxon>
        <taxon>Aurantimonadaceae</taxon>
        <taxon>Fulvimarina</taxon>
    </lineage>
</organism>
<dbReference type="InterPro" id="IPR005760">
    <property type="entry name" value="A/G_AdeGlyc_MutY"/>
</dbReference>
<evidence type="ECO:0000256" key="4">
    <source>
        <dbReference type="ARBA" id="ARBA00012045"/>
    </source>
</evidence>
<evidence type="ECO:0000256" key="13">
    <source>
        <dbReference type="ARBA" id="ARBA00023295"/>
    </source>
</evidence>
<keyword evidence="7" id="KW-0479">Metal-binding</keyword>
<comment type="cofactor">
    <cofactor evidence="14">
        <name>[4Fe-4S] cluster</name>
        <dbReference type="ChEBI" id="CHEBI:49883"/>
    </cofactor>
    <text evidence="14">Binds 1 [4Fe-4S] cluster.</text>
</comment>
<dbReference type="SMART" id="SM00478">
    <property type="entry name" value="ENDO3c"/>
    <property type="match status" value="1"/>
</dbReference>
<evidence type="ECO:0000259" key="15">
    <source>
        <dbReference type="SMART" id="SM00478"/>
    </source>
</evidence>
<evidence type="ECO:0000256" key="1">
    <source>
        <dbReference type="ARBA" id="ARBA00000843"/>
    </source>
</evidence>
<dbReference type="Pfam" id="PF14815">
    <property type="entry name" value="NUDIX_4"/>
    <property type="match status" value="1"/>
</dbReference>
<evidence type="ECO:0000256" key="3">
    <source>
        <dbReference type="ARBA" id="ARBA00008343"/>
    </source>
</evidence>
<dbReference type="AlphaFoldDB" id="A0A0P0Z9D6"/>
<feature type="domain" description="HhH-GPD" evidence="15">
    <location>
        <begin position="49"/>
        <end position="198"/>
    </location>
</feature>
<proteinExistence type="inferred from homology"/>
<dbReference type="InterPro" id="IPR023170">
    <property type="entry name" value="HhH_base_excis_C"/>
</dbReference>
<dbReference type="PANTHER" id="PTHR42944">
    <property type="entry name" value="ADENINE DNA GLYCOSYLASE"/>
    <property type="match status" value="1"/>
</dbReference>
<evidence type="ECO:0000256" key="8">
    <source>
        <dbReference type="ARBA" id="ARBA00022763"/>
    </source>
</evidence>
<dbReference type="Pfam" id="PF00730">
    <property type="entry name" value="HhH-GPD"/>
    <property type="match status" value="1"/>
</dbReference>
<dbReference type="GO" id="GO:0000701">
    <property type="term" value="F:purine-specific mismatch base pair DNA N-glycosylase activity"/>
    <property type="evidence" value="ECO:0007669"/>
    <property type="project" value="UniProtKB-EC"/>
</dbReference>
<dbReference type="SUPFAM" id="SSF48150">
    <property type="entry name" value="DNA-glycosylase"/>
    <property type="match status" value="1"/>
</dbReference>
<dbReference type="GO" id="GO:0035485">
    <property type="term" value="F:adenine/guanine mispair binding"/>
    <property type="evidence" value="ECO:0007669"/>
    <property type="project" value="TreeGrafter"/>
</dbReference>
<dbReference type="GO" id="GO:0006284">
    <property type="term" value="P:base-excision repair"/>
    <property type="evidence" value="ECO:0007669"/>
    <property type="project" value="UniProtKB-UniRule"/>
</dbReference>
<evidence type="ECO:0000256" key="5">
    <source>
        <dbReference type="ARBA" id="ARBA00022023"/>
    </source>
</evidence>